<keyword evidence="1" id="KW-0862">Zinc</keyword>
<sequence>MKTKLEVSIGEEYSKLNNRELWQLLLHKTRGQFKEYYYQLIEPADITAYRNLFIDKLPYPVSSVVRERYDHEVEIGAVYPTLGGIASIVKKHMEEVCLRRKTEKMMKKTRICCGPEQGLDIPQQYGCRSLSRRISRKKSSIPKKRYRLKRYSGSRPPWKSRSKKQNWKSRKFFRRGGGFRKTNPKRKSLDKKRFCPEGKKTCRCWICNEEGHYANECSQRKNRNNNRAQVFLGVMSRNYEPIEDSDYDSDESYYELVTDSECSDSEYSSDD</sequence>
<keyword evidence="1" id="KW-0863">Zinc-finger</keyword>
<dbReference type="InterPro" id="IPR036875">
    <property type="entry name" value="Znf_CCHC_sf"/>
</dbReference>
<dbReference type="GO" id="GO:0008270">
    <property type="term" value="F:zinc ion binding"/>
    <property type="evidence" value="ECO:0007669"/>
    <property type="project" value="UniProtKB-KW"/>
</dbReference>
<dbReference type="SMART" id="SM00343">
    <property type="entry name" value="ZnF_C2HC"/>
    <property type="match status" value="1"/>
</dbReference>
<evidence type="ECO:0000313" key="3">
    <source>
        <dbReference type="Proteomes" id="UP000515151"/>
    </source>
</evidence>
<keyword evidence="1" id="KW-0479">Metal-binding</keyword>
<gene>
    <name evidence="4" type="primary">LOC116204109</name>
</gene>
<dbReference type="GeneID" id="116204109"/>
<dbReference type="InterPro" id="IPR001878">
    <property type="entry name" value="Znf_CCHC"/>
</dbReference>
<evidence type="ECO:0000313" key="4">
    <source>
        <dbReference type="RefSeq" id="XP_031392050.1"/>
    </source>
</evidence>
<dbReference type="OrthoDB" id="1751329at2759"/>
<reference evidence="4" key="2">
    <citation type="submission" date="2025-08" db="UniProtKB">
        <authorList>
            <consortium name="RefSeq"/>
        </authorList>
    </citation>
    <scope>IDENTIFICATION</scope>
    <source>
        <tissue evidence="4">Leaf</tissue>
    </source>
</reference>
<protein>
    <submittedName>
        <fullName evidence="4">Uncharacterized protein LOC116204109</fullName>
    </submittedName>
</protein>
<dbReference type="PROSITE" id="PS50158">
    <property type="entry name" value="ZF_CCHC"/>
    <property type="match status" value="1"/>
</dbReference>
<dbReference type="AlphaFoldDB" id="A0A6P8D668"/>
<evidence type="ECO:0000259" key="2">
    <source>
        <dbReference type="PROSITE" id="PS50158"/>
    </source>
</evidence>
<accession>A0A6P8D668</accession>
<name>A0A6P8D668_PUNGR</name>
<organism evidence="3 4">
    <name type="scientific">Punica granatum</name>
    <name type="common">Pomegranate</name>
    <dbReference type="NCBI Taxonomy" id="22663"/>
    <lineage>
        <taxon>Eukaryota</taxon>
        <taxon>Viridiplantae</taxon>
        <taxon>Streptophyta</taxon>
        <taxon>Embryophyta</taxon>
        <taxon>Tracheophyta</taxon>
        <taxon>Spermatophyta</taxon>
        <taxon>Magnoliopsida</taxon>
        <taxon>eudicotyledons</taxon>
        <taxon>Gunneridae</taxon>
        <taxon>Pentapetalae</taxon>
        <taxon>rosids</taxon>
        <taxon>malvids</taxon>
        <taxon>Myrtales</taxon>
        <taxon>Lythraceae</taxon>
        <taxon>Punica</taxon>
    </lineage>
</organism>
<feature type="domain" description="CCHC-type" evidence="2">
    <location>
        <begin position="203"/>
        <end position="219"/>
    </location>
</feature>
<dbReference type="SUPFAM" id="SSF57756">
    <property type="entry name" value="Retrovirus zinc finger-like domains"/>
    <property type="match status" value="1"/>
</dbReference>
<evidence type="ECO:0000256" key="1">
    <source>
        <dbReference type="PROSITE-ProRule" id="PRU00047"/>
    </source>
</evidence>
<dbReference type="Proteomes" id="UP000515151">
    <property type="component" value="Chromosome 4"/>
</dbReference>
<dbReference type="GO" id="GO:0003676">
    <property type="term" value="F:nucleic acid binding"/>
    <property type="evidence" value="ECO:0007669"/>
    <property type="project" value="InterPro"/>
</dbReference>
<proteinExistence type="predicted"/>
<keyword evidence="3" id="KW-1185">Reference proteome</keyword>
<reference evidence="3" key="1">
    <citation type="journal article" date="2020" name="Plant Biotechnol. J.">
        <title>The pomegranate (Punica granatum L.) draft genome dissects genetic divergence between soft- and hard-seeded cultivars.</title>
        <authorList>
            <person name="Luo X."/>
            <person name="Li H."/>
            <person name="Wu Z."/>
            <person name="Yao W."/>
            <person name="Zhao P."/>
            <person name="Cao D."/>
            <person name="Yu H."/>
            <person name="Li K."/>
            <person name="Poudel K."/>
            <person name="Zhao D."/>
            <person name="Zhang F."/>
            <person name="Xia X."/>
            <person name="Chen L."/>
            <person name="Wang Q."/>
            <person name="Jing D."/>
            <person name="Cao S."/>
        </authorList>
    </citation>
    <scope>NUCLEOTIDE SEQUENCE [LARGE SCALE GENOMIC DNA]</scope>
    <source>
        <strain evidence="3">cv. Tunisia</strain>
    </source>
</reference>
<dbReference type="RefSeq" id="XP_031392050.1">
    <property type="nucleotide sequence ID" value="XM_031536190.1"/>
</dbReference>